<dbReference type="RefSeq" id="WP_080937324.1">
    <property type="nucleotide sequence ID" value="NZ_CP002581.1"/>
</dbReference>
<evidence type="ECO:0000259" key="1">
    <source>
        <dbReference type="Pfam" id="PF12697"/>
    </source>
</evidence>
<feature type="domain" description="AB hydrolase-1" evidence="1">
    <location>
        <begin position="71"/>
        <end position="247"/>
    </location>
</feature>
<keyword evidence="3" id="KW-1185">Reference proteome</keyword>
<dbReference type="InterPro" id="IPR000073">
    <property type="entry name" value="AB_hydrolase_1"/>
</dbReference>
<dbReference type="Gene3D" id="3.40.50.1820">
    <property type="entry name" value="alpha/beta hydrolase"/>
    <property type="match status" value="1"/>
</dbReference>
<dbReference type="AlphaFoldDB" id="A0A0B6S258"/>
<sequence>MTSTPSTRAAVVPAPASVAPAIAACYLGGADPLVPERFLRALSSRPVPVMAAGELAMQTQAGANPLLDVLAACARRLRDEAPETTGATPPLLIAHGLGAMLAAELACLDGLDSAPRAPLVLISPLGLWLDAHPLANLLALGPDSATGLLWHDPAHPDARRMQAHWPARGMNALSRIAWPFAEHGLRHRLPHLRRRVLVIAGAQDRFTPPAYARAFVERLPAGQASLAIMPDCGHLPMHERPDATAAAIHAFIAGLTPTNRSTE</sequence>
<proteinExistence type="predicted"/>
<dbReference type="HOGENOM" id="CLU_1056351_0_0_4"/>
<dbReference type="GO" id="GO:0016787">
    <property type="term" value="F:hydrolase activity"/>
    <property type="evidence" value="ECO:0007669"/>
    <property type="project" value="UniProtKB-KW"/>
</dbReference>
<evidence type="ECO:0000313" key="3">
    <source>
        <dbReference type="Proteomes" id="UP000031838"/>
    </source>
</evidence>
<protein>
    <submittedName>
        <fullName evidence="2">Putative alpha/beta hydrolase fold protein</fullName>
    </submittedName>
</protein>
<keyword evidence="2" id="KW-0378">Hydrolase</keyword>
<dbReference type="Pfam" id="PF12697">
    <property type="entry name" value="Abhydrolase_6"/>
    <property type="match status" value="1"/>
</dbReference>
<dbReference type="Proteomes" id="UP000031838">
    <property type="component" value="Chromosome 2"/>
</dbReference>
<dbReference type="InterPro" id="IPR029058">
    <property type="entry name" value="AB_hydrolase_fold"/>
</dbReference>
<reference evidence="3" key="1">
    <citation type="submission" date="2011-03" db="EMBL/GenBank/DDBJ databases">
        <authorList>
            <person name="Voget S."/>
            <person name="Streit W.R."/>
            <person name="Jaeger K.E."/>
            <person name="Daniel R."/>
        </authorList>
    </citation>
    <scope>NUCLEOTIDE SEQUENCE [LARGE SCALE GENOMIC DNA]</scope>
    <source>
        <strain evidence="3">PG1</strain>
    </source>
</reference>
<dbReference type="EMBL" id="CP002581">
    <property type="protein sequence ID" value="AJK48479.1"/>
    <property type="molecule type" value="Genomic_DNA"/>
</dbReference>
<dbReference type="SUPFAM" id="SSF53474">
    <property type="entry name" value="alpha/beta-Hydrolases"/>
    <property type="match status" value="1"/>
</dbReference>
<organism evidence="2 3">
    <name type="scientific">Burkholderia plantarii</name>
    <dbReference type="NCBI Taxonomy" id="41899"/>
    <lineage>
        <taxon>Bacteria</taxon>
        <taxon>Pseudomonadati</taxon>
        <taxon>Pseudomonadota</taxon>
        <taxon>Betaproteobacteria</taxon>
        <taxon>Burkholderiales</taxon>
        <taxon>Burkholderiaceae</taxon>
        <taxon>Burkholderia</taxon>
    </lineage>
</organism>
<evidence type="ECO:0000313" key="2">
    <source>
        <dbReference type="EMBL" id="AJK48479.1"/>
    </source>
</evidence>
<gene>
    <name evidence="2" type="ORF">BGL_2c03880</name>
</gene>
<accession>A0A0B6S258</accession>
<dbReference type="PANTHER" id="PTHR43689:SF8">
    <property type="entry name" value="ALPHA_BETA-HYDROLASES SUPERFAMILY PROTEIN"/>
    <property type="match status" value="1"/>
</dbReference>
<name>A0A0B6S258_BURPL</name>
<reference evidence="2 3" key="2">
    <citation type="journal article" date="2016" name="Appl. Microbiol. Biotechnol.">
        <title>Mutations improving production and secretion of extracellular lipase by Burkholderia glumae PG1.</title>
        <authorList>
            <person name="Knapp A."/>
            <person name="Voget S."/>
            <person name="Gao R."/>
            <person name="Zaburannyi N."/>
            <person name="Krysciak D."/>
            <person name="Breuer M."/>
            <person name="Hauer B."/>
            <person name="Streit W.R."/>
            <person name="Muller R."/>
            <person name="Daniel R."/>
            <person name="Jaeger K.E."/>
        </authorList>
    </citation>
    <scope>NUCLEOTIDE SEQUENCE [LARGE SCALE GENOMIC DNA]</scope>
    <source>
        <strain evidence="2 3">PG1</strain>
    </source>
</reference>
<dbReference type="PANTHER" id="PTHR43689">
    <property type="entry name" value="HYDROLASE"/>
    <property type="match status" value="1"/>
</dbReference>
<dbReference type="KEGG" id="bgp:BGL_2c03880"/>